<organism evidence="3 4">
    <name type="scientific">Polymorphobacter multimanifer</name>
    <dbReference type="NCBI Taxonomy" id="1070431"/>
    <lineage>
        <taxon>Bacteria</taxon>
        <taxon>Pseudomonadati</taxon>
        <taxon>Pseudomonadota</taxon>
        <taxon>Alphaproteobacteria</taxon>
        <taxon>Sphingomonadales</taxon>
        <taxon>Sphingosinicellaceae</taxon>
        <taxon>Polymorphobacter</taxon>
    </lineage>
</organism>
<evidence type="ECO:0000256" key="2">
    <source>
        <dbReference type="HAMAP-Rule" id="MF_00489"/>
    </source>
</evidence>
<protein>
    <recommendedName>
        <fullName evidence="2">UPF0178 protein FHS79_000678</fullName>
    </recommendedName>
</protein>
<sequence length="153" mass="15999">MKIYVDADACPVKDEVYRVAIRHGIAVVVVSNSGHRMPAHPLVSQHMVGPAFDAADDWITEAITPGDVVVTGDILLAERVLKAGASAVAHDGRIFTSAMIGSAVAQRALMADLRAGMVGITGGPPAFSKADRSRFLQALDLLLVRAQNQAGGS</sequence>
<proteinExistence type="inferred from homology"/>
<dbReference type="Proteomes" id="UP000538147">
    <property type="component" value="Unassembled WGS sequence"/>
</dbReference>
<gene>
    <name evidence="3" type="ORF">FHS79_000678</name>
</gene>
<accession>A0A841L4Y1</accession>
<evidence type="ECO:0000313" key="3">
    <source>
        <dbReference type="EMBL" id="MBB6226521.1"/>
    </source>
</evidence>
<evidence type="ECO:0000313" key="4">
    <source>
        <dbReference type="Proteomes" id="UP000538147"/>
    </source>
</evidence>
<dbReference type="AlphaFoldDB" id="A0A841L4Y1"/>
<name>A0A841L4Y1_9SPHN</name>
<dbReference type="HAMAP" id="MF_00489">
    <property type="entry name" value="UPF0178"/>
    <property type="match status" value="1"/>
</dbReference>
<dbReference type="PANTHER" id="PTHR35146:SF1">
    <property type="entry name" value="UPF0178 PROTEIN YAII"/>
    <property type="match status" value="1"/>
</dbReference>
<keyword evidence="4" id="KW-1185">Reference proteome</keyword>
<comment type="similarity">
    <text evidence="1 2">Belongs to the UPF0178 family.</text>
</comment>
<dbReference type="NCBIfam" id="NF001095">
    <property type="entry name" value="PRK00124.1"/>
    <property type="match status" value="1"/>
</dbReference>
<dbReference type="RefSeq" id="WP_184195395.1">
    <property type="nucleotide sequence ID" value="NZ_JACIIV010000004.1"/>
</dbReference>
<dbReference type="EMBL" id="JACIIV010000004">
    <property type="protein sequence ID" value="MBB6226521.1"/>
    <property type="molecule type" value="Genomic_DNA"/>
</dbReference>
<comment type="caution">
    <text evidence="3">The sequence shown here is derived from an EMBL/GenBank/DDBJ whole genome shotgun (WGS) entry which is preliminary data.</text>
</comment>
<dbReference type="Pfam" id="PF02639">
    <property type="entry name" value="DUF188"/>
    <property type="match status" value="1"/>
</dbReference>
<evidence type="ECO:0000256" key="1">
    <source>
        <dbReference type="ARBA" id="ARBA00008522"/>
    </source>
</evidence>
<dbReference type="PANTHER" id="PTHR35146">
    <property type="entry name" value="UPF0178 PROTEIN YAII"/>
    <property type="match status" value="1"/>
</dbReference>
<reference evidence="3 4" key="1">
    <citation type="submission" date="2020-08" db="EMBL/GenBank/DDBJ databases">
        <title>Genomic Encyclopedia of Type Strains, Phase IV (KMG-IV): sequencing the most valuable type-strain genomes for metagenomic binning, comparative biology and taxonomic classification.</title>
        <authorList>
            <person name="Goeker M."/>
        </authorList>
    </citation>
    <scope>NUCLEOTIDE SEQUENCE [LARGE SCALE GENOMIC DNA]</scope>
    <source>
        <strain evidence="3 4">DSM 102189</strain>
    </source>
</reference>
<dbReference type="InterPro" id="IPR003791">
    <property type="entry name" value="UPF0178"/>
</dbReference>